<sequence length="182" mass="20552">GRPKTMREVSKVPKPSTGYMMFAAFGFISGGLLFSQSVTLESPSFKLSTADDYYCGAHLKEAYKQNVQQLRNDSDEALRAISKPLTGYQEKNILETTIVHYLVPTTPDRLFGRDVVFYNGKNMPTLLDRADFEAIRKNWITVLDHFGVRECVNTFRVVTKISACDPHLAKYALAKCRDEGWG</sequence>
<name>A0A0S4KHE0_BODSA</name>
<keyword evidence="1" id="KW-0472">Membrane</keyword>
<dbReference type="EMBL" id="CYKH01000326">
    <property type="protein sequence ID" value="CUI13042.1"/>
    <property type="molecule type" value="Genomic_DNA"/>
</dbReference>
<dbReference type="VEuPathDB" id="TriTrypDB:BSAL_03945"/>
<reference evidence="2" key="1">
    <citation type="submission" date="2015-09" db="EMBL/GenBank/DDBJ databases">
        <authorList>
            <consortium name="Pathogen Informatics"/>
        </authorList>
    </citation>
    <scope>NUCLEOTIDE SEQUENCE [LARGE SCALE GENOMIC DNA]</scope>
    <source>
        <strain evidence="2">Lake Konstanz</strain>
    </source>
</reference>
<gene>
    <name evidence="1" type="ORF">BSAL_03945</name>
</gene>
<evidence type="ECO:0000313" key="2">
    <source>
        <dbReference type="Proteomes" id="UP000051952"/>
    </source>
</evidence>
<accession>A0A0S4KHE0</accession>
<keyword evidence="1" id="KW-0812">Transmembrane</keyword>
<evidence type="ECO:0000313" key="1">
    <source>
        <dbReference type="EMBL" id="CUI13042.1"/>
    </source>
</evidence>
<dbReference type="AlphaFoldDB" id="A0A0S4KHE0"/>
<dbReference type="Proteomes" id="UP000051952">
    <property type="component" value="Unassembled WGS sequence"/>
</dbReference>
<proteinExistence type="predicted"/>
<keyword evidence="2" id="KW-1185">Reference proteome</keyword>
<protein>
    <submittedName>
        <fullName evidence="1">Transmembrane protein, putative</fullName>
    </submittedName>
</protein>
<feature type="non-terminal residue" evidence="1">
    <location>
        <position position="1"/>
    </location>
</feature>
<organism evidence="1 2">
    <name type="scientific">Bodo saltans</name>
    <name type="common">Flagellated protozoan</name>
    <dbReference type="NCBI Taxonomy" id="75058"/>
    <lineage>
        <taxon>Eukaryota</taxon>
        <taxon>Discoba</taxon>
        <taxon>Euglenozoa</taxon>
        <taxon>Kinetoplastea</taxon>
        <taxon>Metakinetoplastina</taxon>
        <taxon>Eubodonida</taxon>
        <taxon>Bodonidae</taxon>
        <taxon>Bodo</taxon>
    </lineage>
</organism>